<reference evidence="4" key="1">
    <citation type="journal article" date="2021" name="PeerJ">
        <title>Extensive microbial diversity within the chicken gut microbiome revealed by metagenomics and culture.</title>
        <authorList>
            <person name="Gilroy R."/>
            <person name="Ravi A."/>
            <person name="Getino M."/>
            <person name="Pursley I."/>
            <person name="Horton D.L."/>
            <person name="Alikhan N.F."/>
            <person name="Baker D."/>
            <person name="Gharbi K."/>
            <person name="Hall N."/>
            <person name="Watson M."/>
            <person name="Adriaenssens E.M."/>
            <person name="Foster-Nyarko E."/>
            <person name="Jarju S."/>
            <person name="Secka A."/>
            <person name="Antonio M."/>
            <person name="Oren A."/>
            <person name="Chaudhuri R.R."/>
            <person name="La Ragione R."/>
            <person name="Hildebrand F."/>
            <person name="Pallen M.J."/>
        </authorList>
    </citation>
    <scope>NUCLEOTIDE SEQUENCE</scope>
    <source>
        <strain evidence="4">ChiBcec2-3848</strain>
    </source>
</reference>
<dbReference type="InterPro" id="IPR018060">
    <property type="entry name" value="HTH_AraC"/>
</dbReference>
<dbReference type="InterPro" id="IPR009057">
    <property type="entry name" value="Homeodomain-like_sf"/>
</dbReference>
<proteinExistence type="predicted"/>
<dbReference type="Gene3D" id="1.10.10.60">
    <property type="entry name" value="Homeodomain-like"/>
    <property type="match status" value="1"/>
</dbReference>
<dbReference type="SMART" id="SM00342">
    <property type="entry name" value="HTH_ARAC"/>
    <property type="match status" value="1"/>
</dbReference>
<keyword evidence="1" id="KW-0805">Transcription regulation</keyword>
<dbReference type="PANTHER" id="PTHR47893">
    <property type="entry name" value="REGULATORY PROTEIN PCHR"/>
    <property type="match status" value="1"/>
</dbReference>
<keyword evidence="2" id="KW-0804">Transcription</keyword>
<evidence type="ECO:0000256" key="2">
    <source>
        <dbReference type="ARBA" id="ARBA00023163"/>
    </source>
</evidence>
<reference evidence="4" key="2">
    <citation type="submission" date="2021-04" db="EMBL/GenBank/DDBJ databases">
        <authorList>
            <person name="Gilroy R."/>
        </authorList>
    </citation>
    <scope>NUCLEOTIDE SEQUENCE</scope>
    <source>
        <strain evidence="4">ChiBcec2-3848</strain>
    </source>
</reference>
<evidence type="ECO:0000259" key="3">
    <source>
        <dbReference type="PROSITE" id="PS01124"/>
    </source>
</evidence>
<dbReference type="PANTHER" id="PTHR47893:SF1">
    <property type="entry name" value="REGULATORY PROTEIN PCHR"/>
    <property type="match status" value="1"/>
</dbReference>
<dbReference type="SUPFAM" id="SSF46689">
    <property type="entry name" value="Homeodomain-like"/>
    <property type="match status" value="1"/>
</dbReference>
<dbReference type="InterPro" id="IPR053142">
    <property type="entry name" value="PchR_regulatory_protein"/>
</dbReference>
<organism evidence="4 5">
    <name type="scientific">Candidatus Blautia merdavium</name>
    <dbReference type="NCBI Taxonomy" id="2838494"/>
    <lineage>
        <taxon>Bacteria</taxon>
        <taxon>Bacillati</taxon>
        <taxon>Bacillota</taxon>
        <taxon>Clostridia</taxon>
        <taxon>Lachnospirales</taxon>
        <taxon>Lachnospiraceae</taxon>
        <taxon>Blautia</taxon>
    </lineage>
</organism>
<evidence type="ECO:0000256" key="1">
    <source>
        <dbReference type="ARBA" id="ARBA00023015"/>
    </source>
</evidence>
<dbReference type="Pfam" id="PF12833">
    <property type="entry name" value="HTH_18"/>
    <property type="match status" value="1"/>
</dbReference>
<accession>A0A9D2TAM0</accession>
<dbReference type="AlphaFoldDB" id="A0A9D2TAM0"/>
<dbReference type="EMBL" id="DWVZ01000056">
    <property type="protein sequence ID" value="HJC62889.1"/>
    <property type="molecule type" value="Genomic_DNA"/>
</dbReference>
<sequence length="318" mass="36389">MITIHNVDETVLFYGSLGAERKEIGNCTAFTFFDKTSHVHFWGDLRGFCVASVDVVYPKDMVIRSQIQQRYIGISFTEEGQVVSYNRKAKVRESRNGIDCYVFNSPVPLFMKISGGQRLRFRGIYFQESFFRENNVALYDSFWEDAKRSLAFNELHSPELLSIYQRIEKCPLTGEAFRLWMRGQGLAAAGYLLDLVQKYTSAPPVYLSEDEIAAVLQAKRLIKENIDSVPTILELSKRVALNKNKLQKAFQLTEGKSVGEYIRTLRMERALELLEKSDLNTSEIAKAVGYHGVSNFYHAFQQKFGETPQTVRVLLQSN</sequence>
<dbReference type="GO" id="GO:0003700">
    <property type="term" value="F:DNA-binding transcription factor activity"/>
    <property type="evidence" value="ECO:0007669"/>
    <property type="project" value="InterPro"/>
</dbReference>
<evidence type="ECO:0000313" key="5">
    <source>
        <dbReference type="Proteomes" id="UP000823886"/>
    </source>
</evidence>
<feature type="domain" description="HTH araC/xylS-type" evidence="3">
    <location>
        <begin position="216"/>
        <end position="314"/>
    </location>
</feature>
<dbReference type="Proteomes" id="UP000823886">
    <property type="component" value="Unassembled WGS sequence"/>
</dbReference>
<evidence type="ECO:0000313" key="4">
    <source>
        <dbReference type="EMBL" id="HJC62889.1"/>
    </source>
</evidence>
<name>A0A9D2TAM0_9FIRM</name>
<gene>
    <name evidence="4" type="ORF">H9753_04630</name>
</gene>
<dbReference type="PROSITE" id="PS01124">
    <property type="entry name" value="HTH_ARAC_FAMILY_2"/>
    <property type="match status" value="1"/>
</dbReference>
<comment type="caution">
    <text evidence="4">The sequence shown here is derived from an EMBL/GenBank/DDBJ whole genome shotgun (WGS) entry which is preliminary data.</text>
</comment>
<dbReference type="GO" id="GO:0043565">
    <property type="term" value="F:sequence-specific DNA binding"/>
    <property type="evidence" value="ECO:0007669"/>
    <property type="project" value="InterPro"/>
</dbReference>
<protein>
    <submittedName>
        <fullName evidence="4">AraC family transcriptional regulator</fullName>
    </submittedName>
</protein>